<reference evidence="1" key="3">
    <citation type="submission" date="2023-10" db="EMBL/GenBank/DDBJ databases">
        <title>Distinct polysaccharide growth profiles of human intestinal Prevotella copri isolates.</title>
        <authorList>
            <person name="Fehlner-Peach H."/>
            <person name="Magnabosco C."/>
            <person name="Raghavan V."/>
            <person name="Scher J.U."/>
            <person name="Tett A."/>
            <person name="Cox L.M."/>
            <person name="Gottsegen C."/>
            <person name="Watters A."/>
            <person name="Wiltshire- Gordon J.D."/>
            <person name="Segata N."/>
            <person name="Bonneau R."/>
            <person name="Littman D.R."/>
        </authorList>
    </citation>
    <scope>NUCLEOTIDE SEQUENCE</scope>
    <source>
        <strain evidence="2 5">BVe41219</strain>
        <strain evidence="1">IAK279</strain>
    </source>
</reference>
<evidence type="ECO:0000313" key="6">
    <source>
        <dbReference type="Proteomes" id="UP000390763"/>
    </source>
</evidence>
<sequence length="158" mass="18250">MVNFKELLGNDNQLQNLLLDTVEEGEVYRLCLTKGEGIIPKNKGDEGRKKFFVVVGKDQEGNAIGFVLINSEINKHLPESRRKLHYLLKASEYEFLGDQDRFVDCSDFKRISKERFAELFSIDKMKGKINKNDLVEIKKAICSYENISMKLLKRFGLI</sequence>
<evidence type="ECO:0008006" key="7">
    <source>
        <dbReference type="Google" id="ProtNLM"/>
    </source>
</evidence>
<reference evidence="3 4" key="1">
    <citation type="submission" date="2018-08" db="EMBL/GenBank/DDBJ databases">
        <title>A genome reference for cultivated species of the human gut microbiota.</title>
        <authorList>
            <person name="Zou Y."/>
            <person name="Xue W."/>
            <person name="Luo G."/>
        </authorList>
    </citation>
    <scope>NUCLEOTIDE SEQUENCE [LARGE SCALE GENOMIC DNA]</scope>
    <source>
        <strain evidence="3 4">AM16-54</strain>
    </source>
</reference>
<evidence type="ECO:0000313" key="2">
    <source>
        <dbReference type="EMBL" id="MQO55460.1"/>
    </source>
</evidence>
<gene>
    <name evidence="3" type="ORF">DW192_14740</name>
    <name evidence="2" type="ORF">F7D42_07005</name>
    <name evidence="1" type="ORF">F7D62_12530</name>
</gene>
<dbReference type="AlphaFoldDB" id="A0A3R6ESH2"/>
<dbReference type="EMBL" id="QRKB01000059">
    <property type="protein sequence ID" value="RHH76061.1"/>
    <property type="molecule type" value="Genomic_DNA"/>
</dbReference>
<dbReference type="EMBL" id="VZAZ01000030">
    <property type="protein sequence ID" value="MQO55460.1"/>
    <property type="molecule type" value="Genomic_DNA"/>
</dbReference>
<dbReference type="InterPro" id="IPR011067">
    <property type="entry name" value="Plasmid_toxin/cell-grow_inhib"/>
</dbReference>
<organism evidence="3 4">
    <name type="scientific">Segatella copri</name>
    <dbReference type="NCBI Taxonomy" id="165179"/>
    <lineage>
        <taxon>Bacteria</taxon>
        <taxon>Pseudomonadati</taxon>
        <taxon>Bacteroidota</taxon>
        <taxon>Bacteroidia</taxon>
        <taxon>Bacteroidales</taxon>
        <taxon>Prevotellaceae</taxon>
        <taxon>Segatella</taxon>
    </lineage>
</organism>
<evidence type="ECO:0000313" key="5">
    <source>
        <dbReference type="Proteomes" id="UP000358159"/>
    </source>
</evidence>
<protein>
    <recommendedName>
        <fullName evidence="7">Type II toxin-antitoxin system PemK/MazF family toxin</fullName>
    </recommendedName>
</protein>
<dbReference type="Proteomes" id="UP000284548">
    <property type="component" value="Unassembled WGS sequence"/>
</dbReference>
<dbReference type="RefSeq" id="WP_118255752.1">
    <property type="nucleotide sequence ID" value="NZ_CP156893.1"/>
</dbReference>
<reference evidence="6" key="2">
    <citation type="submission" date="2019-09" db="EMBL/GenBank/DDBJ databases">
        <title>Distinct polysaccharide growth profiles of human intestinal Prevotella copri isolates.</title>
        <authorList>
            <person name="Fehlner-Peach H."/>
            <person name="Magnabosco C."/>
            <person name="Raghavan V."/>
            <person name="Scher J.U."/>
            <person name="Tett A."/>
            <person name="Cox L.M."/>
            <person name="Gottsegen C."/>
            <person name="Watters A."/>
            <person name="Wiltshire- Gordon J.D."/>
            <person name="Segata N."/>
            <person name="Bonneau R."/>
            <person name="Littman D.R."/>
        </authorList>
    </citation>
    <scope>NUCLEOTIDE SEQUENCE [LARGE SCALE GENOMIC DNA]</scope>
    <source>
        <strain evidence="6">iAK279</strain>
    </source>
</reference>
<dbReference type="EMBL" id="VZBT01000095">
    <property type="protein sequence ID" value="MQO04906.1"/>
    <property type="molecule type" value="Genomic_DNA"/>
</dbReference>
<dbReference type="Gene3D" id="2.30.30.110">
    <property type="match status" value="1"/>
</dbReference>
<dbReference type="Proteomes" id="UP000358159">
    <property type="component" value="Unassembled WGS sequence"/>
</dbReference>
<name>A0A3R6ESH2_9BACT</name>
<comment type="caution">
    <text evidence="3">The sequence shown here is derived from an EMBL/GenBank/DDBJ whole genome shotgun (WGS) entry which is preliminary data.</text>
</comment>
<evidence type="ECO:0000313" key="4">
    <source>
        <dbReference type="Proteomes" id="UP000284548"/>
    </source>
</evidence>
<proteinExistence type="predicted"/>
<accession>A0A3R6ESH2</accession>
<evidence type="ECO:0000313" key="1">
    <source>
        <dbReference type="EMBL" id="MQO04906.1"/>
    </source>
</evidence>
<dbReference type="Proteomes" id="UP000390763">
    <property type="component" value="Unassembled WGS sequence"/>
</dbReference>
<evidence type="ECO:0000313" key="3">
    <source>
        <dbReference type="EMBL" id="RHH76061.1"/>
    </source>
</evidence>